<evidence type="ECO:0000256" key="1">
    <source>
        <dbReference type="SAM" id="MobiDB-lite"/>
    </source>
</evidence>
<dbReference type="Proteomes" id="UP001059596">
    <property type="component" value="Chromosome 3R"/>
</dbReference>
<organism evidence="2 3">
    <name type="scientific">Drosophila gunungcola</name>
    <name type="common">fruit fly</name>
    <dbReference type="NCBI Taxonomy" id="103775"/>
    <lineage>
        <taxon>Eukaryota</taxon>
        <taxon>Metazoa</taxon>
        <taxon>Ecdysozoa</taxon>
        <taxon>Arthropoda</taxon>
        <taxon>Hexapoda</taxon>
        <taxon>Insecta</taxon>
        <taxon>Pterygota</taxon>
        <taxon>Neoptera</taxon>
        <taxon>Endopterygota</taxon>
        <taxon>Diptera</taxon>
        <taxon>Brachycera</taxon>
        <taxon>Muscomorpha</taxon>
        <taxon>Ephydroidea</taxon>
        <taxon>Drosophilidae</taxon>
        <taxon>Drosophila</taxon>
        <taxon>Sophophora</taxon>
    </lineage>
</organism>
<protein>
    <submittedName>
        <fullName evidence="2">Uncharacterized protein</fullName>
    </submittedName>
</protein>
<dbReference type="AlphaFoldDB" id="A0A9P9YWP3"/>
<keyword evidence="3" id="KW-1185">Reference proteome</keyword>
<comment type="caution">
    <text evidence="2">The sequence shown here is derived from an EMBL/GenBank/DDBJ whole genome shotgun (WGS) entry which is preliminary data.</text>
</comment>
<dbReference type="EMBL" id="JAMKOV010000001">
    <property type="protein sequence ID" value="KAI8044529.1"/>
    <property type="molecule type" value="Genomic_DNA"/>
</dbReference>
<gene>
    <name evidence="2" type="ORF">M5D96_000698</name>
</gene>
<feature type="non-terminal residue" evidence="2">
    <location>
        <position position="1"/>
    </location>
</feature>
<feature type="non-terminal residue" evidence="2">
    <location>
        <position position="160"/>
    </location>
</feature>
<sequence>VLPGGPFQHRHRSELGYQLPQPLCVRGIELLYPEAGLVEVLHLNVLRSLVSIVDSGEHFQNLTFQTFEHRIQKTRRAYIQVFCRIDAFVVATGKRVEVVARIGLLVHEALHLGGLGVSQKFLDVRGVLVEIILSGRGCPGKATEHMAQKAKMPKKTKVDP</sequence>
<feature type="compositionally biased region" description="Basic residues" evidence="1">
    <location>
        <begin position="151"/>
        <end position="160"/>
    </location>
</feature>
<feature type="region of interest" description="Disordered" evidence="1">
    <location>
        <begin position="139"/>
        <end position="160"/>
    </location>
</feature>
<accession>A0A9P9YWP3</accession>
<reference evidence="2" key="1">
    <citation type="journal article" date="2023" name="Genome Biol. Evol.">
        <title>Long-read-based Genome Assembly of Drosophila gunungcola Reveals Fewer Chemosensory Genes in Flower-breeding Species.</title>
        <authorList>
            <person name="Negi A."/>
            <person name="Liao B.Y."/>
            <person name="Yeh S.D."/>
        </authorList>
    </citation>
    <scope>NUCLEOTIDE SEQUENCE</scope>
    <source>
        <strain evidence="2">Sukarami</strain>
    </source>
</reference>
<proteinExistence type="predicted"/>
<name>A0A9P9YWP3_9MUSC</name>
<evidence type="ECO:0000313" key="3">
    <source>
        <dbReference type="Proteomes" id="UP001059596"/>
    </source>
</evidence>
<evidence type="ECO:0000313" key="2">
    <source>
        <dbReference type="EMBL" id="KAI8044529.1"/>
    </source>
</evidence>